<dbReference type="Proteomes" id="UP000000759">
    <property type="component" value="Chromosome 1"/>
</dbReference>
<evidence type="ECO:0000313" key="3">
    <source>
        <dbReference type="Proteomes" id="UP000000759"/>
    </source>
</evidence>
<keyword evidence="3" id="KW-1185">Reference proteome</keyword>
<dbReference type="GeneID" id="7196196"/>
<dbReference type="eggNOG" id="KOG2865">
    <property type="taxonomic scope" value="Eukaryota"/>
</dbReference>
<dbReference type="EMBL" id="CM000605">
    <property type="protein sequence ID" value="EEC51795.1"/>
    <property type="molecule type" value="Genomic_DNA"/>
</dbReference>
<protein>
    <recommendedName>
        <fullName evidence="1">NAD-dependent epimerase/dehydratase domain-containing protein</fullName>
    </recommendedName>
</protein>
<dbReference type="CDD" id="cd05271">
    <property type="entry name" value="NDUFA9_like_SDR_a"/>
    <property type="match status" value="1"/>
</dbReference>
<dbReference type="Pfam" id="PF01370">
    <property type="entry name" value="Epimerase"/>
    <property type="match status" value="1"/>
</dbReference>
<accession>B7FQ48</accession>
<dbReference type="RefSeq" id="XP_002177332.1">
    <property type="nucleotide sequence ID" value="XM_002177296.1"/>
</dbReference>
<proteinExistence type="predicted"/>
<dbReference type="PANTHER" id="PTHR12126:SF11">
    <property type="entry name" value="NADH DEHYDROGENASE [UBIQUINONE] 1 ALPHA SUBCOMPLEX SUBUNIT 9, MITOCHONDRIAL"/>
    <property type="match status" value="1"/>
</dbReference>
<dbReference type="KEGG" id="pti:PHATRDRAFT_17671"/>
<feature type="domain" description="NAD-dependent epimerase/dehydratase" evidence="1">
    <location>
        <begin position="58"/>
        <end position="272"/>
    </location>
</feature>
<dbReference type="InterPro" id="IPR001509">
    <property type="entry name" value="Epimerase_deHydtase"/>
</dbReference>
<dbReference type="InterPro" id="IPR051207">
    <property type="entry name" value="ComplexI_NDUFA9_subunit"/>
</dbReference>
<organism evidence="2 3">
    <name type="scientific">Phaeodactylum tricornutum (strain CCAP 1055/1)</name>
    <dbReference type="NCBI Taxonomy" id="556484"/>
    <lineage>
        <taxon>Eukaryota</taxon>
        <taxon>Sar</taxon>
        <taxon>Stramenopiles</taxon>
        <taxon>Ochrophyta</taxon>
        <taxon>Bacillariophyta</taxon>
        <taxon>Bacillariophyceae</taxon>
        <taxon>Bacillariophycidae</taxon>
        <taxon>Naviculales</taxon>
        <taxon>Phaeodactylaceae</taxon>
        <taxon>Phaeodactylum</taxon>
    </lineage>
</organism>
<dbReference type="PaxDb" id="2850-Phatr17671"/>
<name>B7FQ48_PHATC</name>
<sequence>MTIAMTMFAATQATARQNLLVCGRRSLSNFYSPKLTERRVGEAGSGGHSSEAGVKVALFGASGFLGNYVCGELGANGFMAYLANRGDDMEMRHLKIPFDLGRTRFQFYSPRDRDSIKEVIQDADVVVNMIGKYYESGQPIQTAKFPYVGYRTNYSFADANVEIPRTLAEICLEMQVDHFVHVSSASASPDARSEWSRTKYAGEQAIKEVYPWATIIRPTQFFGKQDRFLHWFARMAKWYRIVPLVDGGKTLTQPVWAGDVAKTILKVCDNPSIFEGRQIDCFGPAEFSYSELADFVNDITERNRPVFNLPYDYYAAIAKVLQYQRDPLITPDLVEIWSEDFLPSMPPEEYKLQKYEQTKILTMQDLGIEPTPIEKIAFEFMQIYRAGGHFARVQGYH</sequence>
<dbReference type="InterPro" id="IPR036291">
    <property type="entry name" value="NAD(P)-bd_dom_sf"/>
</dbReference>
<dbReference type="SUPFAM" id="SSF51735">
    <property type="entry name" value="NAD(P)-binding Rossmann-fold domains"/>
    <property type="match status" value="1"/>
</dbReference>
<dbReference type="InParanoid" id="B7FQ48"/>
<dbReference type="GO" id="GO:0044877">
    <property type="term" value="F:protein-containing complex binding"/>
    <property type="evidence" value="ECO:0007669"/>
    <property type="project" value="TreeGrafter"/>
</dbReference>
<dbReference type="HOGENOM" id="CLU_007383_6_4_1"/>
<dbReference type="STRING" id="556484.B7FQ48"/>
<dbReference type="OMA" id="PEDQFTN"/>
<dbReference type="AlphaFoldDB" id="B7FQ48"/>
<evidence type="ECO:0000259" key="1">
    <source>
        <dbReference type="Pfam" id="PF01370"/>
    </source>
</evidence>
<dbReference type="Gene3D" id="3.40.50.720">
    <property type="entry name" value="NAD(P)-binding Rossmann-like Domain"/>
    <property type="match status" value="1"/>
</dbReference>
<gene>
    <name evidence="2" type="ORF">PHATRDRAFT_17671</name>
</gene>
<dbReference type="GO" id="GO:0005739">
    <property type="term" value="C:mitochondrion"/>
    <property type="evidence" value="ECO:0007669"/>
    <property type="project" value="TreeGrafter"/>
</dbReference>
<reference evidence="3" key="2">
    <citation type="submission" date="2008-08" db="EMBL/GenBank/DDBJ databases">
        <authorList>
            <consortium name="Diatom Consortium"/>
            <person name="Grigoriev I."/>
            <person name="Grimwood J."/>
            <person name="Kuo A."/>
            <person name="Otillar R.P."/>
            <person name="Salamov A."/>
            <person name="Detter J.C."/>
            <person name="Lindquist E."/>
            <person name="Shapiro H."/>
            <person name="Lucas S."/>
            <person name="Glavina del Rio T."/>
            <person name="Pitluck S."/>
            <person name="Rokhsar D."/>
            <person name="Bowler C."/>
        </authorList>
    </citation>
    <scope>GENOME REANNOTATION</scope>
    <source>
        <strain evidence="3">CCAP 1055/1</strain>
    </source>
</reference>
<reference evidence="2 3" key="1">
    <citation type="journal article" date="2008" name="Nature">
        <title>The Phaeodactylum genome reveals the evolutionary history of diatom genomes.</title>
        <authorList>
            <person name="Bowler C."/>
            <person name="Allen A.E."/>
            <person name="Badger J.H."/>
            <person name="Grimwood J."/>
            <person name="Jabbari K."/>
            <person name="Kuo A."/>
            <person name="Maheswari U."/>
            <person name="Martens C."/>
            <person name="Maumus F."/>
            <person name="Otillar R.P."/>
            <person name="Rayko E."/>
            <person name="Salamov A."/>
            <person name="Vandepoele K."/>
            <person name="Beszteri B."/>
            <person name="Gruber A."/>
            <person name="Heijde M."/>
            <person name="Katinka M."/>
            <person name="Mock T."/>
            <person name="Valentin K."/>
            <person name="Verret F."/>
            <person name="Berges J.A."/>
            <person name="Brownlee C."/>
            <person name="Cadoret J.P."/>
            <person name="Chiovitti A."/>
            <person name="Choi C.J."/>
            <person name="Coesel S."/>
            <person name="De Martino A."/>
            <person name="Detter J.C."/>
            <person name="Durkin C."/>
            <person name="Falciatore A."/>
            <person name="Fournet J."/>
            <person name="Haruta M."/>
            <person name="Huysman M.J."/>
            <person name="Jenkins B.D."/>
            <person name="Jiroutova K."/>
            <person name="Jorgensen R.E."/>
            <person name="Joubert Y."/>
            <person name="Kaplan A."/>
            <person name="Kroger N."/>
            <person name="Kroth P.G."/>
            <person name="La Roche J."/>
            <person name="Lindquist E."/>
            <person name="Lommer M."/>
            <person name="Martin-Jezequel V."/>
            <person name="Lopez P.J."/>
            <person name="Lucas S."/>
            <person name="Mangogna M."/>
            <person name="McGinnis K."/>
            <person name="Medlin L.K."/>
            <person name="Montsant A."/>
            <person name="Oudot-Le Secq M.P."/>
            <person name="Napoli C."/>
            <person name="Obornik M."/>
            <person name="Parker M.S."/>
            <person name="Petit J.L."/>
            <person name="Porcel B.M."/>
            <person name="Poulsen N."/>
            <person name="Robison M."/>
            <person name="Rychlewski L."/>
            <person name="Rynearson T.A."/>
            <person name="Schmutz J."/>
            <person name="Shapiro H."/>
            <person name="Siaut M."/>
            <person name="Stanley M."/>
            <person name="Sussman M.R."/>
            <person name="Taylor A.R."/>
            <person name="Vardi A."/>
            <person name="von Dassow P."/>
            <person name="Vyverman W."/>
            <person name="Willis A."/>
            <person name="Wyrwicz L.S."/>
            <person name="Rokhsar D.S."/>
            <person name="Weissenbach J."/>
            <person name="Armbrust E.V."/>
            <person name="Green B.R."/>
            <person name="Van de Peer Y."/>
            <person name="Grigoriev I.V."/>
        </authorList>
    </citation>
    <scope>NUCLEOTIDE SEQUENCE [LARGE SCALE GENOMIC DNA]</scope>
    <source>
        <strain evidence="2 3">CCAP 1055/1</strain>
    </source>
</reference>
<dbReference type="PANTHER" id="PTHR12126">
    <property type="entry name" value="NADH-UBIQUINONE OXIDOREDUCTASE 39 KDA SUBUNIT-RELATED"/>
    <property type="match status" value="1"/>
</dbReference>
<evidence type="ECO:0000313" key="2">
    <source>
        <dbReference type="EMBL" id="EEC51795.1"/>
    </source>
</evidence>
<dbReference type="OrthoDB" id="275457at2759"/>